<comment type="pathway">
    <text evidence="2">Lipid metabolism; phospholipid metabolism.</text>
</comment>
<feature type="transmembrane region" description="Helical" evidence="18">
    <location>
        <begin position="424"/>
        <end position="447"/>
    </location>
</feature>
<dbReference type="PANTHER" id="PTHR13906:SF14">
    <property type="entry name" value="LYSOPHOSPHOLIPID ACYLTRANSFERASE 5"/>
    <property type="match status" value="1"/>
</dbReference>
<keyword evidence="10 18" id="KW-0472">Membrane</keyword>
<keyword evidence="4" id="KW-0444">Lipid biosynthesis</keyword>
<evidence type="ECO:0000256" key="3">
    <source>
        <dbReference type="ARBA" id="ARBA00010323"/>
    </source>
</evidence>
<name>A0A9J7MEQ4_BRAFL</name>
<reference evidence="20" key="2">
    <citation type="submission" date="2025-08" db="UniProtKB">
        <authorList>
            <consortium name="RefSeq"/>
        </authorList>
    </citation>
    <scope>IDENTIFICATION</scope>
    <source>
        <strain evidence="20">S238N-H82</strain>
        <tissue evidence="20">Testes</tissue>
    </source>
</reference>
<feature type="transmembrane region" description="Helical" evidence="18">
    <location>
        <begin position="366"/>
        <end position="387"/>
    </location>
</feature>
<keyword evidence="13" id="KW-0012">Acyltransferase</keyword>
<dbReference type="GO" id="GO:0006656">
    <property type="term" value="P:phosphatidylcholine biosynthetic process"/>
    <property type="evidence" value="ECO:0000318"/>
    <property type="project" value="GO_Central"/>
</dbReference>
<evidence type="ECO:0000256" key="9">
    <source>
        <dbReference type="ARBA" id="ARBA00023098"/>
    </source>
</evidence>
<dbReference type="EC" id="2.3.1.23" evidence="15"/>
<keyword evidence="7" id="KW-0256">Endoplasmic reticulum</keyword>
<comment type="subcellular location">
    <subcellularLocation>
        <location evidence="1">Endoplasmic reticulum membrane</location>
        <topology evidence="1">Multi-pass membrane protein</topology>
    </subcellularLocation>
</comment>
<dbReference type="GO" id="GO:0071617">
    <property type="term" value="F:lysophospholipid acyltransferase activity"/>
    <property type="evidence" value="ECO:0000318"/>
    <property type="project" value="GO_Central"/>
</dbReference>
<evidence type="ECO:0000256" key="8">
    <source>
        <dbReference type="ARBA" id="ARBA00022989"/>
    </source>
</evidence>
<dbReference type="EC" id="2.3.1.n6" evidence="16"/>
<dbReference type="Pfam" id="PF03062">
    <property type="entry name" value="MBOAT"/>
    <property type="match status" value="1"/>
</dbReference>
<evidence type="ECO:0000256" key="6">
    <source>
        <dbReference type="ARBA" id="ARBA00022692"/>
    </source>
</evidence>
<keyword evidence="8 18" id="KW-1133">Transmembrane helix</keyword>
<dbReference type="InterPro" id="IPR049941">
    <property type="entry name" value="LPLAT_7/PORCN-like"/>
</dbReference>
<dbReference type="GO" id="GO:0016020">
    <property type="term" value="C:membrane"/>
    <property type="evidence" value="ECO:0000318"/>
    <property type="project" value="GO_Central"/>
</dbReference>
<evidence type="ECO:0000256" key="16">
    <source>
        <dbReference type="ARBA" id="ARBA00038923"/>
    </source>
</evidence>
<dbReference type="PANTHER" id="PTHR13906">
    <property type="entry name" value="PORCUPINE"/>
    <property type="match status" value="1"/>
</dbReference>
<protein>
    <recommendedName>
        <fullName evidence="17">Lysophospholipid acyltransferase 5</fullName>
        <ecNumber evidence="15">2.3.1.23</ecNumber>
        <ecNumber evidence="16">2.3.1.n6</ecNumber>
    </recommendedName>
</protein>
<evidence type="ECO:0000256" key="4">
    <source>
        <dbReference type="ARBA" id="ARBA00022516"/>
    </source>
</evidence>
<comment type="similarity">
    <text evidence="3">Belongs to the membrane-bound acyltransferase family.</text>
</comment>
<dbReference type="Proteomes" id="UP000001554">
    <property type="component" value="Chromosome 14"/>
</dbReference>
<feature type="transmembrane region" description="Helical" evidence="18">
    <location>
        <begin position="20"/>
        <end position="36"/>
    </location>
</feature>
<reference evidence="19" key="1">
    <citation type="journal article" date="2020" name="Nat. Ecol. Evol.">
        <title>Deeply conserved synteny resolves early events in vertebrate evolution.</title>
        <authorList>
            <person name="Simakov O."/>
            <person name="Marletaz F."/>
            <person name="Yue J.X."/>
            <person name="O'Connell B."/>
            <person name="Jenkins J."/>
            <person name="Brandt A."/>
            <person name="Calef R."/>
            <person name="Tung C.H."/>
            <person name="Huang T.K."/>
            <person name="Schmutz J."/>
            <person name="Satoh N."/>
            <person name="Yu J.K."/>
            <person name="Putnam N.H."/>
            <person name="Green R.E."/>
            <person name="Rokhsar D.S."/>
        </authorList>
    </citation>
    <scope>NUCLEOTIDE SEQUENCE [LARGE SCALE GENOMIC DNA]</scope>
    <source>
        <strain evidence="19">S238N-H82</strain>
    </source>
</reference>
<dbReference type="InterPro" id="IPR004299">
    <property type="entry name" value="MBOAT_fam"/>
</dbReference>
<dbReference type="GO" id="GO:0047184">
    <property type="term" value="F:1-acylglycerophosphocholine O-acyltransferase activity"/>
    <property type="evidence" value="ECO:0000318"/>
    <property type="project" value="GO_Central"/>
</dbReference>
<feature type="transmembrane region" description="Helical" evidence="18">
    <location>
        <begin position="275"/>
        <end position="296"/>
    </location>
</feature>
<organism evidence="19 20">
    <name type="scientific">Branchiostoma floridae</name>
    <name type="common">Florida lancelet</name>
    <name type="synonym">Amphioxus</name>
    <dbReference type="NCBI Taxonomy" id="7739"/>
    <lineage>
        <taxon>Eukaryota</taxon>
        <taxon>Metazoa</taxon>
        <taxon>Chordata</taxon>
        <taxon>Cephalochordata</taxon>
        <taxon>Leptocardii</taxon>
        <taxon>Amphioxiformes</taxon>
        <taxon>Branchiostomatidae</taxon>
        <taxon>Branchiostoma</taxon>
    </lineage>
</organism>
<gene>
    <name evidence="20" type="primary">LOC118430917</name>
</gene>
<evidence type="ECO:0000256" key="5">
    <source>
        <dbReference type="ARBA" id="ARBA00022679"/>
    </source>
</evidence>
<evidence type="ECO:0000256" key="10">
    <source>
        <dbReference type="ARBA" id="ARBA00023136"/>
    </source>
</evidence>
<evidence type="ECO:0000256" key="1">
    <source>
        <dbReference type="ARBA" id="ARBA00004477"/>
    </source>
</evidence>
<feature type="transmembrane region" description="Helical" evidence="18">
    <location>
        <begin position="234"/>
        <end position="255"/>
    </location>
</feature>
<keyword evidence="19" id="KW-1185">Reference proteome</keyword>
<evidence type="ECO:0000313" key="19">
    <source>
        <dbReference type="Proteomes" id="UP000001554"/>
    </source>
</evidence>
<evidence type="ECO:0000256" key="15">
    <source>
        <dbReference type="ARBA" id="ARBA00026120"/>
    </source>
</evidence>
<keyword evidence="11" id="KW-0594">Phospholipid biosynthesis</keyword>
<evidence type="ECO:0000256" key="14">
    <source>
        <dbReference type="ARBA" id="ARBA00025707"/>
    </source>
</evidence>
<evidence type="ECO:0000256" key="2">
    <source>
        <dbReference type="ARBA" id="ARBA00005074"/>
    </source>
</evidence>
<keyword evidence="9" id="KW-0443">Lipid metabolism</keyword>
<sequence>MADLGLVKTLAGALGTNEASLTLILGLLAGYPLAFFQRQFLFGKSATLHHIYFTLTGLGILYANFGTDIIHHVICVFTNYMLMRIIGPKLLSVQLAFVFNMAYLLAGYHFCASNTYDVMWTTPHCVMTLRLIGLVTDHFDGGKDPAQQSADQKKLGLTRLPSLLEVAGHSFHFGGVLVGPQMYSLASFPYSSFPPAHLSLTLIFFQFPMRMYLDMIEGKLTDNTEGKRPACVVPALKRMAIGLGYTVAFAVLNGYYYDDYMTEPSFFELPWLQKYIFVLIWGKVMLYKYVGCWLLAEGSCILSSLTYNGRDEHGNPLWDSCKNIKLSKFEMVMSFQDVIDSFNINTNKWAAHYVYKRLKFLNNRMLSQLFTLVFLALWHGFHSGYYACFFLELVYVNAEKQAHDLMKVSPLVSSVVRHPVVRPFLLVALKLVLLAHLGYPLTPFALLKSAKWWQVHRSLYFTGHWPFLVFLAAAPFLKKLLKPRASKPSKDTKSE</sequence>
<dbReference type="KEGG" id="bfo:118430917"/>
<keyword evidence="12" id="KW-1208">Phospholipid metabolism</keyword>
<evidence type="ECO:0000256" key="11">
    <source>
        <dbReference type="ARBA" id="ARBA00023209"/>
    </source>
</evidence>
<dbReference type="GeneID" id="118430917"/>
<feature type="transmembrane region" description="Helical" evidence="18">
    <location>
        <begin position="90"/>
        <end position="110"/>
    </location>
</feature>
<evidence type="ECO:0000256" key="7">
    <source>
        <dbReference type="ARBA" id="ARBA00022824"/>
    </source>
</evidence>
<keyword evidence="6 18" id="KW-0812">Transmembrane</keyword>
<evidence type="ECO:0000256" key="12">
    <source>
        <dbReference type="ARBA" id="ARBA00023264"/>
    </source>
</evidence>
<dbReference type="AlphaFoldDB" id="A0A9J7MEQ4"/>
<evidence type="ECO:0000256" key="13">
    <source>
        <dbReference type="ARBA" id="ARBA00023315"/>
    </source>
</evidence>
<evidence type="ECO:0000313" key="20">
    <source>
        <dbReference type="RefSeq" id="XP_035697840.1"/>
    </source>
</evidence>
<dbReference type="OMA" id="NAWVSRY"/>
<keyword evidence="5" id="KW-0808">Transferase</keyword>
<dbReference type="GO" id="GO:0036152">
    <property type="term" value="P:phosphatidylethanolamine acyl-chain remodeling"/>
    <property type="evidence" value="ECO:0000318"/>
    <property type="project" value="GO_Central"/>
</dbReference>
<dbReference type="RefSeq" id="XP_035697840.1">
    <property type="nucleotide sequence ID" value="XM_035841947.1"/>
</dbReference>
<evidence type="ECO:0000256" key="18">
    <source>
        <dbReference type="SAM" id="Phobius"/>
    </source>
</evidence>
<dbReference type="OrthoDB" id="5974730at2759"/>
<accession>A0A9J7MEQ4</accession>
<feature type="transmembrane region" description="Helical" evidence="18">
    <location>
        <begin position="459"/>
        <end position="477"/>
    </location>
</feature>
<evidence type="ECO:0000256" key="17">
    <source>
        <dbReference type="ARBA" id="ARBA00039721"/>
    </source>
</evidence>
<dbReference type="GO" id="GO:0030258">
    <property type="term" value="P:lipid modification"/>
    <property type="evidence" value="ECO:0000318"/>
    <property type="project" value="GO_Central"/>
</dbReference>
<proteinExistence type="inferred from homology"/>
<dbReference type="GO" id="GO:0005789">
    <property type="term" value="C:endoplasmic reticulum membrane"/>
    <property type="evidence" value="ECO:0007669"/>
    <property type="project" value="UniProtKB-SubCell"/>
</dbReference>
<comment type="pathway">
    <text evidence="14">Phospholipid metabolism.</text>
</comment>